<comment type="caution">
    <text evidence="1">The sequence shown here is derived from an EMBL/GenBank/DDBJ whole genome shotgun (WGS) entry which is preliminary data.</text>
</comment>
<reference evidence="1" key="2">
    <citation type="journal article" date="2023" name="Proc. Natl. Acad. Sci. U.S.A.">
        <title>A global phylogenomic analysis of the shiitake genus Lentinula.</title>
        <authorList>
            <person name="Sierra-Patev S."/>
            <person name="Min B."/>
            <person name="Naranjo-Ortiz M."/>
            <person name="Looney B."/>
            <person name="Konkel Z."/>
            <person name="Slot J.C."/>
            <person name="Sakamoto Y."/>
            <person name="Steenwyk J.L."/>
            <person name="Rokas A."/>
            <person name="Carro J."/>
            <person name="Camarero S."/>
            <person name="Ferreira P."/>
            <person name="Molpeceres G."/>
            <person name="Ruiz-Duenas F.J."/>
            <person name="Serrano A."/>
            <person name="Henrissat B."/>
            <person name="Drula E."/>
            <person name="Hughes K.W."/>
            <person name="Mata J.L."/>
            <person name="Ishikawa N.K."/>
            <person name="Vargas-Isla R."/>
            <person name="Ushijima S."/>
            <person name="Smith C.A."/>
            <person name="Donoghue J."/>
            <person name="Ahrendt S."/>
            <person name="Andreopoulos W."/>
            <person name="He G."/>
            <person name="LaButti K."/>
            <person name="Lipzen A."/>
            <person name="Ng V."/>
            <person name="Riley R."/>
            <person name="Sandor L."/>
            <person name="Barry K."/>
            <person name="Martinez A.T."/>
            <person name="Xiao Y."/>
            <person name="Gibbons J.G."/>
            <person name="Terashima K."/>
            <person name="Grigoriev I.V."/>
            <person name="Hibbett D."/>
        </authorList>
    </citation>
    <scope>NUCLEOTIDE SEQUENCE</scope>
    <source>
        <strain evidence="1">Sp2 HRB7682 ss15</strain>
    </source>
</reference>
<dbReference type="EMBL" id="JANVFS010000044">
    <property type="protein sequence ID" value="KAJ4466615.1"/>
    <property type="molecule type" value="Genomic_DNA"/>
</dbReference>
<name>A0A9W8ZUD3_9AGAR</name>
<feature type="non-terminal residue" evidence="1">
    <location>
        <position position="1"/>
    </location>
</feature>
<feature type="non-terminal residue" evidence="1">
    <location>
        <position position="143"/>
    </location>
</feature>
<accession>A0A9W8ZUD3</accession>
<protein>
    <submittedName>
        <fullName evidence="1">Uncharacterized protein</fullName>
    </submittedName>
</protein>
<proteinExistence type="predicted"/>
<dbReference type="Proteomes" id="UP001150238">
    <property type="component" value="Unassembled WGS sequence"/>
</dbReference>
<organism evidence="1 2">
    <name type="scientific">Lentinula lateritia</name>
    <dbReference type="NCBI Taxonomy" id="40482"/>
    <lineage>
        <taxon>Eukaryota</taxon>
        <taxon>Fungi</taxon>
        <taxon>Dikarya</taxon>
        <taxon>Basidiomycota</taxon>
        <taxon>Agaricomycotina</taxon>
        <taxon>Agaricomycetes</taxon>
        <taxon>Agaricomycetidae</taxon>
        <taxon>Agaricales</taxon>
        <taxon>Marasmiineae</taxon>
        <taxon>Omphalotaceae</taxon>
        <taxon>Lentinula</taxon>
    </lineage>
</organism>
<dbReference type="AlphaFoldDB" id="A0A9W8ZUD3"/>
<evidence type="ECO:0000313" key="1">
    <source>
        <dbReference type="EMBL" id="KAJ4466615.1"/>
    </source>
</evidence>
<evidence type="ECO:0000313" key="2">
    <source>
        <dbReference type="Proteomes" id="UP001150238"/>
    </source>
</evidence>
<sequence length="143" mass="16145">HLPRSLFSDARMDIILWGIASFGVDNAPSTDTAKSVGEYLQTLCGIKTERQEGPLGHVYYINQLAGLIRQEMGNPKIRPHIHHYPEDSGQHVKHAWQADAWRTLDPDLSSPMVRVGGQDFFIHELAKLDDSTYVIPFCWLTCS</sequence>
<gene>
    <name evidence="1" type="ORF">C8J55DRAFT_408324</name>
</gene>
<reference evidence="1" key="1">
    <citation type="submission" date="2022-08" db="EMBL/GenBank/DDBJ databases">
        <authorList>
            <consortium name="DOE Joint Genome Institute"/>
            <person name="Min B."/>
            <person name="Riley R."/>
            <person name="Sierra-Patev S."/>
            <person name="Naranjo-Ortiz M."/>
            <person name="Looney B."/>
            <person name="Konkel Z."/>
            <person name="Slot J.C."/>
            <person name="Sakamoto Y."/>
            <person name="Steenwyk J.L."/>
            <person name="Rokas A."/>
            <person name="Carro J."/>
            <person name="Camarero S."/>
            <person name="Ferreira P."/>
            <person name="Molpeceres G."/>
            <person name="Ruiz-Duenas F.J."/>
            <person name="Serrano A."/>
            <person name="Henrissat B."/>
            <person name="Drula E."/>
            <person name="Hughes K.W."/>
            <person name="Mata J.L."/>
            <person name="Ishikawa N.K."/>
            <person name="Vargas-Isla R."/>
            <person name="Ushijima S."/>
            <person name="Smith C.A."/>
            <person name="Ahrendt S."/>
            <person name="Andreopoulos W."/>
            <person name="He G."/>
            <person name="Labutti K."/>
            <person name="Lipzen A."/>
            <person name="Ng V."/>
            <person name="Sandor L."/>
            <person name="Barry K."/>
            <person name="Martinez A.T."/>
            <person name="Xiao Y."/>
            <person name="Gibbons J.G."/>
            <person name="Terashima K."/>
            <person name="Hibbett D.S."/>
            <person name="Grigoriev I.V."/>
        </authorList>
    </citation>
    <scope>NUCLEOTIDE SEQUENCE</scope>
    <source>
        <strain evidence="1">Sp2 HRB7682 ss15</strain>
    </source>
</reference>